<sequence>METEYIHDDFNDLFESLVRTEDLKLPFTVKTDIINDFKNKCEIYFNALNDYIEDNDNELSRRLRSKLDRITRIYFGVVSSLEYFLSGDIKSSYDTFDRTFSERYTANYIQKISIPLENICNSSRPLFRVRKSDTAVKNRNEIFHIPFSKRHLVNAQRYSVAGLPCLYLGSSLYVCWLEMDKPDFDKLYISSFISSEESSKILDFTSEILYSRFYGKTDNDKMSYITKMSYICLMPLIYACSFAKINGSTSFTQEYIIPNLLMQWISRRNKSNIVGIAYRSTRMIKTNHGEKSINVVLPPKVTYQQTITKDFCPKLVKMFKLTPPVSWQVLKTLDYSFEPSEDDGVKSASRFLRTKERISGMQSFDDNIVNLYPLTDFYRLEKCMDNLLEYDSIKDKK</sequence>
<dbReference type="Proteomes" id="UP000873581">
    <property type="component" value="Unassembled WGS sequence"/>
</dbReference>
<protein>
    <recommendedName>
        <fullName evidence="2">RES domain-containing protein</fullName>
    </recommendedName>
</protein>
<dbReference type="EMBL" id="NPLM01000014">
    <property type="protein sequence ID" value="PDN80740.1"/>
    <property type="molecule type" value="Genomic_DNA"/>
</dbReference>
<evidence type="ECO:0008006" key="2">
    <source>
        <dbReference type="Google" id="ProtNLM"/>
    </source>
</evidence>
<organism evidence="1">
    <name type="scientific">Salmonella enterica</name>
    <name type="common">Salmonella choleraesuis</name>
    <dbReference type="NCBI Taxonomy" id="28901"/>
    <lineage>
        <taxon>Bacteria</taxon>
        <taxon>Pseudomonadati</taxon>
        <taxon>Pseudomonadota</taxon>
        <taxon>Gammaproteobacteria</taxon>
        <taxon>Enterobacterales</taxon>
        <taxon>Enterobacteriaceae</taxon>
        <taxon>Salmonella</taxon>
    </lineage>
</organism>
<accession>A0A2A6D4G8</accession>
<name>A0A2A6D4G8_SALER</name>
<reference evidence="1" key="1">
    <citation type="submission" date="2017-08" db="EMBL/GenBank/DDBJ databases">
        <title>Whole genome sequencing of Salmonella enterica.</title>
        <authorList>
            <person name="Bell R."/>
            <person name="Levy K."/>
        </authorList>
    </citation>
    <scope>NUCLEOTIDE SEQUENCE [LARGE SCALE GENOMIC DNA]</scope>
    <source>
        <strain evidence="1">CFSAN060805</strain>
    </source>
</reference>
<dbReference type="AlphaFoldDB" id="A0A2A6D4G8"/>
<dbReference type="RefSeq" id="WP_023972318.1">
    <property type="nucleotide sequence ID" value="NZ_CP075110.1"/>
</dbReference>
<comment type="caution">
    <text evidence="1">The sequence shown here is derived from an EMBL/GenBank/DDBJ whole genome shotgun (WGS) entry which is preliminary data.</text>
</comment>
<gene>
    <name evidence="1" type="ORF">CIC26_23390</name>
</gene>
<evidence type="ECO:0000313" key="1">
    <source>
        <dbReference type="EMBL" id="PDN80740.1"/>
    </source>
</evidence>
<proteinExistence type="predicted"/>